<reference evidence="2" key="2">
    <citation type="journal article" date="2015" name="Data Brief">
        <title>Shoot transcriptome of the giant reed, Arundo donax.</title>
        <authorList>
            <person name="Barrero R.A."/>
            <person name="Guerrero F.D."/>
            <person name="Moolhuijzen P."/>
            <person name="Goolsby J.A."/>
            <person name="Tidwell J."/>
            <person name="Bellgard S.E."/>
            <person name="Bellgard M.I."/>
        </authorList>
    </citation>
    <scope>NUCLEOTIDE SEQUENCE</scope>
    <source>
        <tissue evidence="2">Shoot tissue taken approximately 20 cm above the soil surface</tissue>
    </source>
</reference>
<keyword evidence="1" id="KW-0812">Transmembrane</keyword>
<name>A0A0A9A4H2_ARUDO</name>
<sequence length="68" mass="7294">MVTSSSPSLNKAVLGFGIFLVDSFLSISATLYILSHGIIAAIFFLSSFFISSDKVSNARAECFKQLLA</sequence>
<accession>A0A0A9A4H2</accession>
<keyword evidence="1" id="KW-0472">Membrane</keyword>
<protein>
    <submittedName>
        <fullName evidence="2">Uncharacterized protein</fullName>
    </submittedName>
</protein>
<dbReference type="AlphaFoldDB" id="A0A0A9A4H2"/>
<dbReference type="EMBL" id="GBRH01253057">
    <property type="protein sequence ID" value="JAD44838.1"/>
    <property type="molecule type" value="Transcribed_RNA"/>
</dbReference>
<feature type="transmembrane region" description="Helical" evidence="1">
    <location>
        <begin position="12"/>
        <end position="45"/>
    </location>
</feature>
<evidence type="ECO:0000256" key="1">
    <source>
        <dbReference type="SAM" id="Phobius"/>
    </source>
</evidence>
<proteinExistence type="predicted"/>
<organism evidence="2">
    <name type="scientific">Arundo donax</name>
    <name type="common">Giant reed</name>
    <name type="synonym">Donax arundinaceus</name>
    <dbReference type="NCBI Taxonomy" id="35708"/>
    <lineage>
        <taxon>Eukaryota</taxon>
        <taxon>Viridiplantae</taxon>
        <taxon>Streptophyta</taxon>
        <taxon>Embryophyta</taxon>
        <taxon>Tracheophyta</taxon>
        <taxon>Spermatophyta</taxon>
        <taxon>Magnoliopsida</taxon>
        <taxon>Liliopsida</taxon>
        <taxon>Poales</taxon>
        <taxon>Poaceae</taxon>
        <taxon>PACMAD clade</taxon>
        <taxon>Arundinoideae</taxon>
        <taxon>Arundineae</taxon>
        <taxon>Arundo</taxon>
    </lineage>
</organism>
<evidence type="ECO:0000313" key="2">
    <source>
        <dbReference type="EMBL" id="JAD44838.1"/>
    </source>
</evidence>
<keyword evidence="1" id="KW-1133">Transmembrane helix</keyword>
<reference evidence="2" key="1">
    <citation type="submission" date="2014-09" db="EMBL/GenBank/DDBJ databases">
        <authorList>
            <person name="Magalhaes I.L.F."/>
            <person name="Oliveira U."/>
            <person name="Santos F.R."/>
            <person name="Vidigal T.H.D.A."/>
            <person name="Brescovit A.D."/>
            <person name="Santos A.J."/>
        </authorList>
    </citation>
    <scope>NUCLEOTIDE SEQUENCE</scope>
    <source>
        <tissue evidence="2">Shoot tissue taken approximately 20 cm above the soil surface</tissue>
    </source>
</reference>